<feature type="region of interest" description="Disordered" evidence="2">
    <location>
        <begin position="1055"/>
        <end position="1076"/>
    </location>
</feature>
<evidence type="ECO:0000259" key="3">
    <source>
        <dbReference type="PROSITE" id="PS50004"/>
    </source>
</evidence>
<evidence type="ECO:0000256" key="1">
    <source>
        <dbReference type="SAM" id="Coils"/>
    </source>
</evidence>
<dbReference type="InterPro" id="IPR056290">
    <property type="entry name" value="CEPT76/DRC7_peptidase-like_dom"/>
</dbReference>
<evidence type="ECO:0000313" key="4">
    <source>
        <dbReference type="EMBL" id="CAD9433037.1"/>
    </source>
</evidence>
<dbReference type="PANTHER" id="PTHR46436:SF2">
    <property type="entry name" value="CHROMOSOME UNDETERMINED SCAFFOLD_119, WHOLE GENOME SHOTGUN SEQUENCE"/>
    <property type="match status" value="1"/>
</dbReference>
<feature type="region of interest" description="Disordered" evidence="2">
    <location>
        <begin position="228"/>
        <end position="312"/>
    </location>
</feature>
<dbReference type="InterPro" id="IPR035892">
    <property type="entry name" value="C2_domain_sf"/>
</dbReference>
<dbReference type="InterPro" id="IPR056288">
    <property type="entry name" value="CEP76_C"/>
</dbReference>
<name>A0A7S2CR31_9EUKA</name>
<reference evidence="4" key="1">
    <citation type="submission" date="2021-01" db="EMBL/GenBank/DDBJ databases">
        <authorList>
            <person name="Corre E."/>
            <person name="Pelletier E."/>
            <person name="Niang G."/>
            <person name="Scheremetjew M."/>
            <person name="Finn R."/>
            <person name="Kale V."/>
            <person name="Holt S."/>
            <person name="Cochrane G."/>
            <person name="Meng A."/>
            <person name="Brown T."/>
            <person name="Cohen L."/>
        </authorList>
    </citation>
    <scope>NUCLEOTIDE SEQUENCE</scope>
    <source>
        <strain evidence="4">UTEX LB 985</strain>
    </source>
</reference>
<dbReference type="SMART" id="SM00239">
    <property type="entry name" value="C2"/>
    <property type="match status" value="2"/>
</dbReference>
<dbReference type="InterPro" id="IPR000008">
    <property type="entry name" value="C2_dom"/>
</dbReference>
<dbReference type="EMBL" id="HBGU01019971">
    <property type="protein sequence ID" value="CAD9433037.1"/>
    <property type="molecule type" value="Transcribed_RNA"/>
</dbReference>
<dbReference type="PANTHER" id="PTHR46436">
    <property type="entry name" value="CENTROSOMAL PROTEIN OF 76 KDA"/>
    <property type="match status" value="1"/>
</dbReference>
<dbReference type="Pfam" id="PF24656">
    <property type="entry name" value="CEPT76_peptidase"/>
    <property type="match status" value="1"/>
</dbReference>
<dbReference type="Gene3D" id="2.60.40.150">
    <property type="entry name" value="C2 domain"/>
    <property type="match status" value="2"/>
</dbReference>
<dbReference type="CDD" id="cd00030">
    <property type="entry name" value="C2"/>
    <property type="match status" value="2"/>
</dbReference>
<feature type="domain" description="C2" evidence="3">
    <location>
        <begin position="348"/>
        <end position="486"/>
    </location>
</feature>
<proteinExistence type="predicted"/>
<dbReference type="PROSITE" id="PS50004">
    <property type="entry name" value="C2"/>
    <property type="match status" value="2"/>
</dbReference>
<protein>
    <recommendedName>
        <fullName evidence="3">C2 domain-containing protein</fullName>
    </recommendedName>
</protein>
<evidence type="ECO:0000256" key="2">
    <source>
        <dbReference type="SAM" id="MobiDB-lite"/>
    </source>
</evidence>
<keyword evidence="1" id="KW-0175">Coiled coil</keyword>
<dbReference type="InterPro" id="IPR052299">
    <property type="entry name" value="CEP76"/>
</dbReference>
<sequence length="1300" mass="145901">MKAIKFQYISMEPSSGLYLKVTLGGDYSEREEPGKGLVKKGKRGLQFKTSSSPKLRNDDVHYFQNSFGASVPIYWIGSYVDLEMEELQLELWQSQKLKKAKKRSSYSTPLISVAQNSVQGEIVFRDEKAAGEKGAPPLVRVTYVLFFEELFVFQLRFVNWRGTDLRASDAPKKKGRALVDEIRAKRKAELEAKKVKERAEKEEAAKAKKAKAMQDKIDAARYAQSGGRYGAARKSKADSTGPAATTSTSDTGGAVAGSDATAAGGAPAGAPTAESENTGLLAGAGAGSSEGADAEGKKRKAGGFSLGLPFGKRGKAEKPKKLLYEERVQIQKEKDDEKKKLKDAKNLERLRKLKKQQDDRETKRLARVEQEKKAQAYDTELYEDAKSDPYIVFSIDPPIAPGCKIIRNGGYFGRTVRTDINLNTLDPFFEEARKPLAYLGTRSELENEILRIRVYDWDFYTPDDLIGMADVPLNGLLEYGQVEVELTFDRADTSKKKVRGKYPKITEPAGKVMGQIVFEGQTPDYNQLGLIVERKPGIVYLAVKINSATKLTAADPNGYSDPFAVVDWDGAQQSSRVIERSLDPVWNETLYFPLKLVTITQESLQNKPPVVIRIFDRDESGHDLLGSCEIPLHLITSAPHAKVDSEKGNDGRPHKGRVYRVKNQKLVLPAFNIHSTLNIELYFAPDLPLDIVLEEDVKRRTKELEEIYATRLKSFWKDIPPKVQTALETGMLKEFDKVGQSDYEISAEQLRRIVSAEDQDEVEHFMCEYLHPMVTSSDMSNEMQVARMVRCITWENDTETFKKEFKTDVWQSPPFFLKIRKGDFEDHALLMCNLFLGLNDKDGDHYDAYVCVGRLKSSSEKEKRHVWVMTREKDKSVRMWETSTGRFRTIPNAWRGTKAVDGDAQADKNKEKKKAPKIEEVDITKALKSGIENVGKAAKVGVDVLENVDKAVKGAGKSKAELSLEAVKAEAKKAKAARMAGAGAIPGEEEALLAAADNKQSMWAEDLLEEFNKDDLLSTLEVEHSMEEVQWFDGEEMSMEASSASEAATELRQMRELARQEAKEAEQKEDLEDGPSGRKRVVLPYGVLECVFNHENLWVSTETNYSKVLDPANLTYDFDDPKDQKWLPFVIAPMEKPKAFYTSSGQRLAAKVPNERLRNMEQQILQEVKSQLFTIRQTKAPAPINRSDELIKTLERGLGIYEDIEQGDKETEAAKRAELGGWTRDLKGRLPPNSKFTGTPFHYAYTDPKRIRRNLLSAVSYAETNDEGIEFVVAVKAFAFHGSICSVWVYFGMIDTNLLN</sequence>
<dbReference type="Gene3D" id="3.10.620.30">
    <property type="match status" value="1"/>
</dbReference>
<organism evidence="4">
    <name type="scientific">Haptolina brevifila</name>
    <dbReference type="NCBI Taxonomy" id="156173"/>
    <lineage>
        <taxon>Eukaryota</taxon>
        <taxon>Haptista</taxon>
        <taxon>Haptophyta</taxon>
        <taxon>Prymnesiophyceae</taxon>
        <taxon>Prymnesiales</taxon>
        <taxon>Prymnesiaceae</taxon>
        <taxon>Haptolina</taxon>
    </lineage>
</organism>
<gene>
    <name evidence="4" type="ORF">CBRE1094_LOCUS10887</name>
</gene>
<accession>A0A7S2CR31</accession>
<feature type="coiled-coil region" evidence="1">
    <location>
        <begin position="320"/>
        <end position="350"/>
    </location>
</feature>
<feature type="compositionally biased region" description="Low complexity" evidence="2">
    <location>
        <begin position="238"/>
        <end position="281"/>
    </location>
</feature>
<dbReference type="Pfam" id="PF00168">
    <property type="entry name" value="C2"/>
    <property type="match status" value="2"/>
</dbReference>
<dbReference type="SUPFAM" id="SSF49562">
    <property type="entry name" value="C2 domain (Calcium/lipid-binding domain, CaLB)"/>
    <property type="match status" value="2"/>
</dbReference>
<feature type="coiled-coil region" evidence="1">
    <location>
        <begin position="178"/>
        <end position="216"/>
    </location>
</feature>
<dbReference type="Pfam" id="PF24652">
    <property type="entry name" value="CEP76_C"/>
    <property type="match status" value="1"/>
</dbReference>
<feature type="compositionally biased region" description="Basic and acidic residues" evidence="2">
    <location>
        <begin position="1055"/>
        <end position="1068"/>
    </location>
</feature>
<feature type="domain" description="C2" evidence="3">
    <location>
        <begin position="522"/>
        <end position="645"/>
    </location>
</feature>